<accession>A0A5D4XQW1</accession>
<reference evidence="2 3" key="1">
    <citation type="submission" date="2019-08" db="EMBL/GenBank/DDBJ databases">
        <title>Luteimonas viscosus sp. nov., isolated from soil of a sunflower field.</title>
        <authorList>
            <person name="Jianli Z."/>
            <person name="Ying Z."/>
        </authorList>
    </citation>
    <scope>NUCLEOTIDE SEQUENCE [LARGE SCALE GENOMIC DNA]</scope>
    <source>
        <strain evidence="2 3">XBU10</strain>
    </source>
</reference>
<evidence type="ECO:0000313" key="2">
    <source>
        <dbReference type="EMBL" id="TYT26444.1"/>
    </source>
</evidence>
<feature type="compositionally biased region" description="Low complexity" evidence="1">
    <location>
        <begin position="186"/>
        <end position="202"/>
    </location>
</feature>
<gene>
    <name evidence="2" type="ORF">FZO89_09350</name>
</gene>
<proteinExistence type="predicted"/>
<protein>
    <recommendedName>
        <fullName evidence="4">Phasin protein</fullName>
    </recommendedName>
</protein>
<sequence>MGNASDLPMQLWKANLDLQLRLGRLLQDSGREWMELGTRAAGEGAAELDAEFRKLLRGGDWQGLSALPVEAFWRQAEQRVGDNQAINQLALRVQDGFVRGVVEALQDWQAQLTRAWSGAGVSVGAVPDLAQAWDGLVSNWEAGLATLTPSPARTSAARRAQAGEAAAKPAATVPATRKPVAKRAAKAAAKSPAARKTAAGKPAAKKTAARKPAPAKKGARRRGG</sequence>
<keyword evidence="3" id="KW-1185">Reference proteome</keyword>
<feature type="compositionally biased region" description="Basic residues" evidence="1">
    <location>
        <begin position="203"/>
        <end position="224"/>
    </location>
</feature>
<dbReference type="AlphaFoldDB" id="A0A5D4XQW1"/>
<feature type="region of interest" description="Disordered" evidence="1">
    <location>
        <begin position="151"/>
        <end position="224"/>
    </location>
</feature>
<dbReference type="OrthoDB" id="8266045at2"/>
<organism evidence="2 3">
    <name type="scientific">Luteimonas viscosa</name>
    <dbReference type="NCBI Taxonomy" id="1132694"/>
    <lineage>
        <taxon>Bacteria</taxon>
        <taxon>Pseudomonadati</taxon>
        <taxon>Pseudomonadota</taxon>
        <taxon>Gammaproteobacteria</taxon>
        <taxon>Lysobacterales</taxon>
        <taxon>Lysobacteraceae</taxon>
        <taxon>Luteimonas</taxon>
    </lineage>
</organism>
<dbReference type="EMBL" id="VTFT01000001">
    <property type="protein sequence ID" value="TYT26444.1"/>
    <property type="molecule type" value="Genomic_DNA"/>
</dbReference>
<dbReference type="RefSeq" id="WP_149102995.1">
    <property type="nucleotide sequence ID" value="NZ_VTFT01000001.1"/>
</dbReference>
<evidence type="ECO:0000313" key="3">
    <source>
        <dbReference type="Proteomes" id="UP000324973"/>
    </source>
</evidence>
<name>A0A5D4XQW1_9GAMM</name>
<feature type="compositionally biased region" description="Low complexity" evidence="1">
    <location>
        <begin position="151"/>
        <end position="178"/>
    </location>
</feature>
<evidence type="ECO:0000256" key="1">
    <source>
        <dbReference type="SAM" id="MobiDB-lite"/>
    </source>
</evidence>
<dbReference type="Proteomes" id="UP000324973">
    <property type="component" value="Unassembled WGS sequence"/>
</dbReference>
<evidence type="ECO:0008006" key="4">
    <source>
        <dbReference type="Google" id="ProtNLM"/>
    </source>
</evidence>
<comment type="caution">
    <text evidence="2">The sequence shown here is derived from an EMBL/GenBank/DDBJ whole genome shotgun (WGS) entry which is preliminary data.</text>
</comment>